<evidence type="ECO:0000256" key="1">
    <source>
        <dbReference type="ARBA" id="ARBA00023015"/>
    </source>
</evidence>
<dbReference type="InterPro" id="IPR036721">
    <property type="entry name" value="RCK_C_sf"/>
</dbReference>
<dbReference type="SMART" id="SM00345">
    <property type="entry name" value="HTH_GNTR"/>
    <property type="match status" value="1"/>
</dbReference>
<dbReference type="PROSITE" id="PS51202">
    <property type="entry name" value="RCK_C"/>
    <property type="match status" value="1"/>
</dbReference>
<dbReference type="EMBL" id="JQAX01000001">
    <property type="protein sequence ID" value="KRN33631.1"/>
    <property type="molecule type" value="Genomic_DNA"/>
</dbReference>
<keyword evidence="3" id="KW-0804">Transcription</keyword>
<dbReference type="InterPro" id="IPR036388">
    <property type="entry name" value="WH-like_DNA-bd_sf"/>
</dbReference>
<dbReference type="eggNOG" id="COG2188">
    <property type="taxonomic scope" value="Bacteria"/>
</dbReference>
<dbReference type="STRING" id="1123500.GCA_000420365_00065"/>
<dbReference type="InterPro" id="IPR006037">
    <property type="entry name" value="RCK_C"/>
</dbReference>
<dbReference type="InterPro" id="IPR050679">
    <property type="entry name" value="Bact_HTH_transcr_reg"/>
</dbReference>
<dbReference type="InterPro" id="IPR000524">
    <property type="entry name" value="Tscrpt_reg_HTH_GntR"/>
</dbReference>
<dbReference type="GO" id="GO:0003677">
    <property type="term" value="F:DNA binding"/>
    <property type="evidence" value="ECO:0007669"/>
    <property type="project" value="UniProtKB-KW"/>
</dbReference>
<keyword evidence="1" id="KW-0805">Transcription regulation</keyword>
<dbReference type="Pfam" id="PF00392">
    <property type="entry name" value="GntR"/>
    <property type="match status" value="1"/>
</dbReference>
<dbReference type="PROSITE" id="PS50949">
    <property type="entry name" value="HTH_GNTR"/>
    <property type="match status" value="1"/>
</dbReference>
<dbReference type="SUPFAM" id="SSF46785">
    <property type="entry name" value="Winged helix' DNA-binding domain"/>
    <property type="match status" value="1"/>
</dbReference>
<keyword evidence="2" id="KW-0238">DNA-binding</keyword>
<feature type="domain" description="RCK C-terminal" evidence="5">
    <location>
        <begin position="120"/>
        <end position="205"/>
    </location>
</feature>
<accession>A0A0R2FYR3</accession>
<proteinExistence type="predicted"/>
<evidence type="ECO:0000256" key="3">
    <source>
        <dbReference type="ARBA" id="ARBA00023163"/>
    </source>
</evidence>
<dbReference type="InterPro" id="IPR036390">
    <property type="entry name" value="WH_DNA-bd_sf"/>
</dbReference>
<dbReference type="GO" id="GO:0006813">
    <property type="term" value="P:potassium ion transport"/>
    <property type="evidence" value="ECO:0007669"/>
    <property type="project" value="InterPro"/>
</dbReference>
<feature type="domain" description="HTH gntR-type" evidence="4">
    <location>
        <begin position="6"/>
        <end position="74"/>
    </location>
</feature>
<evidence type="ECO:0000313" key="6">
    <source>
        <dbReference type="EMBL" id="KRN33631.1"/>
    </source>
</evidence>
<dbReference type="PANTHER" id="PTHR44846:SF1">
    <property type="entry name" value="MANNOSYL-D-GLYCERATE TRANSPORT_METABOLISM SYSTEM REPRESSOR MNGR-RELATED"/>
    <property type="match status" value="1"/>
</dbReference>
<dbReference type="AlphaFoldDB" id="A0A0R2FYR3"/>
<dbReference type="OrthoDB" id="226679at2"/>
<evidence type="ECO:0000259" key="5">
    <source>
        <dbReference type="PROSITE" id="PS51202"/>
    </source>
</evidence>
<evidence type="ECO:0000313" key="7">
    <source>
        <dbReference type="Proteomes" id="UP000051296"/>
    </source>
</evidence>
<dbReference type="PATRIC" id="fig|1123500.6.peg.440"/>
<gene>
    <name evidence="6" type="ORF">IV68_GL000439</name>
</gene>
<dbReference type="CDD" id="cd07377">
    <property type="entry name" value="WHTH_GntR"/>
    <property type="match status" value="1"/>
</dbReference>
<reference evidence="6 7" key="1">
    <citation type="journal article" date="2015" name="Genome Announc.">
        <title>Expanding the biotechnology potential of lactobacilli through comparative genomics of 213 strains and associated genera.</title>
        <authorList>
            <person name="Sun Z."/>
            <person name="Harris H.M."/>
            <person name="McCann A."/>
            <person name="Guo C."/>
            <person name="Argimon S."/>
            <person name="Zhang W."/>
            <person name="Yang X."/>
            <person name="Jeffery I.B."/>
            <person name="Cooney J.C."/>
            <person name="Kagawa T.F."/>
            <person name="Liu W."/>
            <person name="Song Y."/>
            <person name="Salvetti E."/>
            <person name="Wrobel A."/>
            <person name="Rasinkangas P."/>
            <person name="Parkhill J."/>
            <person name="Rea M.C."/>
            <person name="O'Sullivan O."/>
            <person name="Ritari J."/>
            <person name="Douillard F.P."/>
            <person name="Paul Ross R."/>
            <person name="Yang R."/>
            <person name="Briner A.E."/>
            <person name="Felis G.E."/>
            <person name="de Vos W.M."/>
            <person name="Barrangou R."/>
            <person name="Klaenhammer T.R."/>
            <person name="Caufield P.W."/>
            <person name="Cui Y."/>
            <person name="Zhang H."/>
            <person name="O'Toole P.W."/>
        </authorList>
    </citation>
    <scope>NUCLEOTIDE SEQUENCE [LARGE SCALE GENOMIC DNA]</scope>
    <source>
        <strain evidence="6 7">DSM 20190</strain>
    </source>
</reference>
<keyword evidence="7" id="KW-1185">Reference proteome</keyword>
<dbReference type="GO" id="GO:0008324">
    <property type="term" value="F:monoatomic cation transmembrane transporter activity"/>
    <property type="evidence" value="ECO:0007669"/>
    <property type="project" value="InterPro"/>
</dbReference>
<dbReference type="eggNOG" id="COG0490">
    <property type="taxonomic scope" value="Bacteria"/>
</dbReference>
<dbReference type="Gene3D" id="1.10.10.10">
    <property type="entry name" value="Winged helix-like DNA-binding domain superfamily/Winged helix DNA-binding domain"/>
    <property type="match status" value="1"/>
</dbReference>
<dbReference type="PANTHER" id="PTHR44846">
    <property type="entry name" value="MANNOSYL-D-GLYCERATE TRANSPORT/METABOLISM SYSTEM REPRESSOR MNGR-RELATED"/>
    <property type="match status" value="1"/>
</dbReference>
<sequence length="219" mass="24510">MKIIKQPRYRQIALSLAQKITHGQLAVGDKLQARSTVAKEYDVSSETARRAIRVLVDMGIAQSHHGSGAKIISQKKAEDFIHADQETANLRSLKGDLTKAIQDQQKNFNDITHLMQAFVDQSQSYQQNNPLMPFELVLNQPSNKYGKNLSELNFWYATGTTMVGVLHEGELTISPGPYTIINQYDTLYFVGDDMAVATVRSFFFDQESTSHPYSAIAGH</sequence>
<dbReference type="SUPFAM" id="SSF116726">
    <property type="entry name" value="TrkA C-terminal domain-like"/>
    <property type="match status" value="1"/>
</dbReference>
<comment type="caution">
    <text evidence="6">The sequence shown here is derived from an EMBL/GenBank/DDBJ whole genome shotgun (WGS) entry which is preliminary data.</text>
</comment>
<dbReference type="InParanoid" id="A0A0R2FYR3"/>
<dbReference type="GO" id="GO:0045892">
    <property type="term" value="P:negative regulation of DNA-templated transcription"/>
    <property type="evidence" value="ECO:0007669"/>
    <property type="project" value="TreeGrafter"/>
</dbReference>
<organism evidence="6 7">
    <name type="scientific">Weissella halotolerans DSM 20190</name>
    <dbReference type="NCBI Taxonomy" id="1123500"/>
    <lineage>
        <taxon>Bacteria</taxon>
        <taxon>Bacillati</taxon>
        <taxon>Bacillota</taxon>
        <taxon>Bacilli</taxon>
        <taxon>Lactobacillales</taxon>
        <taxon>Lactobacillaceae</taxon>
        <taxon>Weissella</taxon>
    </lineage>
</organism>
<dbReference type="Proteomes" id="UP000051296">
    <property type="component" value="Unassembled WGS sequence"/>
</dbReference>
<name>A0A0R2FYR3_9LACO</name>
<dbReference type="GO" id="GO:0003700">
    <property type="term" value="F:DNA-binding transcription factor activity"/>
    <property type="evidence" value="ECO:0007669"/>
    <property type="project" value="InterPro"/>
</dbReference>
<evidence type="ECO:0000259" key="4">
    <source>
        <dbReference type="PROSITE" id="PS50949"/>
    </source>
</evidence>
<dbReference type="RefSeq" id="WP_022790868.1">
    <property type="nucleotide sequence ID" value="NZ_ATUU01000001.1"/>
</dbReference>
<dbReference type="Gene3D" id="3.30.70.1450">
    <property type="entry name" value="Regulator of K+ conductance, C-terminal domain"/>
    <property type="match status" value="1"/>
</dbReference>
<protein>
    <submittedName>
        <fullName evidence="6">Transcriptional repressor BusR</fullName>
    </submittedName>
</protein>
<evidence type="ECO:0000256" key="2">
    <source>
        <dbReference type="ARBA" id="ARBA00023125"/>
    </source>
</evidence>